<dbReference type="EMBL" id="JACIEW010000003">
    <property type="protein sequence ID" value="MBB4051830.1"/>
    <property type="molecule type" value="Genomic_DNA"/>
</dbReference>
<evidence type="ECO:0000256" key="1">
    <source>
        <dbReference type="ARBA" id="ARBA00023115"/>
    </source>
</evidence>
<dbReference type="Proteomes" id="UP000547011">
    <property type="component" value="Unassembled WGS sequence"/>
</dbReference>
<dbReference type="GO" id="GO:0004766">
    <property type="term" value="F:spermidine synthase activity"/>
    <property type="evidence" value="ECO:0007669"/>
    <property type="project" value="UniProtKB-EC"/>
</dbReference>
<name>A0A7W6ILL7_9HYPH</name>
<organism evidence="2 3">
    <name type="scientific">Devosia subaequoris</name>
    <dbReference type="NCBI Taxonomy" id="395930"/>
    <lineage>
        <taxon>Bacteria</taxon>
        <taxon>Pseudomonadati</taxon>
        <taxon>Pseudomonadota</taxon>
        <taxon>Alphaproteobacteria</taxon>
        <taxon>Hyphomicrobiales</taxon>
        <taxon>Devosiaceae</taxon>
        <taxon>Devosia</taxon>
    </lineage>
</organism>
<dbReference type="PANTHER" id="PTHR43317:SF3">
    <property type="entry name" value="BLR2883 PROTEIN"/>
    <property type="match status" value="1"/>
</dbReference>
<reference evidence="2 3" key="1">
    <citation type="submission" date="2020-08" db="EMBL/GenBank/DDBJ databases">
        <title>Genomic Encyclopedia of Type Strains, Phase IV (KMG-IV): sequencing the most valuable type-strain genomes for metagenomic binning, comparative biology and taxonomic classification.</title>
        <authorList>
            <person name="Goeker M."/>
        </authorList>
    </citation>
    <scope>NUCLEOTIDE SEQUENCE [LARGE SCALE GENOMIC DNA]</scope>
    <source>
        <strain evidence="2 3">DSM 23447</strain>
    </source>
</reference>
<accession>A0A7W6ILL7</accession>
<dbReference type="RefSeq" id="WP_183310571.1">
    <property type="nucleotide sequence ID" value="NZ_JACIEW010000003.1"/>
</dbReference>
<dbReference type="GO" id="GO:0006596">
    <property type="term" value="P:polyamine biosynthetic process"/>
    <property type="evidence" value="ECO:0007669"/>
    <property type="project" value="UniProtKB-KW"/>
</dbReference>
<evidence type="ECO:0000313" key="2">
    <source>
        <dbReference type="EMBL" id="MBB4051830.1"/>
    </source>
</evidence>
<sequence>MIPWQKLGETTMPGGGPMTLMQRGTEFSVMSGTVTLMNSRMSNSEEQLATISASRLGSRPGARILIGGLGLGFTLRAALKCFAADSEITVAELVPEIVEWARGPLQPLHGDSLDDPRVRIHLGDVSTAITAAKPFDAILLDVDNGPDGLFRPANDRLYNAAGLAAAKAAVTPGGHLAIWSSHPDERFTRRLRQTGMQVDQVTVRARDNGKGDRHTLWFATKPGR</sequence>
<dbReference type="Gene3D" id="3.40.50.150">
    <property type="entry name" value="Vaccinia Virus protein VP39"/>
    <property type="match status" value="1"/>
</dbReference>
<proteinExistence type="predicted"/>
<dbReference type="PANTHER" id="PTHR43317">
    <property type="entry name" value="THERMOSPERMINE SYNTHASE ACAULIS5"/>
    <property type="match status" value="1"/>
</dbReference>
<protein>
    <submittedName>
        <fullName evidence="2">Spermidine synthase</fullName>
        <ecNumber evidence="2">2.5.1.16</ecNumber>
    </submittedName>
</protein>
<dbReference type="EC" id="2.5.1.16" evidence="2"/>
<comment type="caution">
    <text evidence="2">The sequence shown here is derived from an EMBL/GenBank/DDBJ whole genome shotgun (WGS) entry which is preliminary data.</text>
</comment>
<keyword evidence="1" id="KW-0620">Polyamine biosynthesis</keyword>
<dbReference type="AlphaFoldDB" id="A0A7W6ILL7"/>
<gene>
    <name evidence="2" type="ORF">GGR20_001472</name>
</gene>
<dbReference type="InterPro" id="IPR029063">
    <property type="entry name" value="SAM-dependent_MTases_sf"/>
</dbReference>
<evidence type="ECO:0000313" key="3">
    <source>
        <dbReference type="Proteomes" id="UP000547011"/>
    </source>
</evidence>
<keyword evidence="3" id="KW-1185">Reference proteome</keyword>
<dbReference type="SUPFAM" id="SSF53335">
    <property type="entry name" value="S-adenosyl-L-methionine-dependent methyltransferases"/>
    <property type="match status" value="1"/>
</dbReference>
<dbReference type="Pfam" id="PF01564">
    <property type="entry name" value="Spermine_synth"/>
    <property type="match status" value="1"/>
</dbReference>
<keyword evidence="2" id="KW-0808">Transferase</keyword>